<evidence type="ECO:0000313" key="2">
    <source>
        <dbReference type="EMBL" id="GAA5511473.1"/>
    </source>
</evidence>
<dbReference type="SUPFAM" id="SSF55729">
    <property type="entry name" value="Acyl-CoA N-acyltransferases (Nat)"/>
    <property type="match status" value="1"/>
</dbReference>
<sequence>MPPYNIQPATPETLADLYALHADPADVAKRLPMLRENIAAGRVSLDRILFLRSDRGMEGTVLLPGPVRVPAFPCFRPDVPADAMTAFARAIREKVEPQRLLVLQDDLAPLNAAAVEAAGWVLDSQHVMYETDLQARAYRREPQAVEGGPDWLGRPEVRALLEGGGHTDYELAEEATLVALEEGGRLAAFGTVGPSGRPGYASIHLIGVLPAARGRGLGTRLHAHLLALAAARSTRHAGGTAADNGPMRCIYEKNGSQLQATQMYFRQP</sequence>
<feature type="domain" description="N-acetyltransferase" evidence="1">
    <location>
        <begin position="127"/>
        <end position="268"/>
    </location>
</feature>
<dbReference type="PROSITE" id="PS51186">
    <property type="entry name" value="GNAT"/>
    <property type="match status" value="1"/>
</dbReference>
<comment type="caution">
    <text evidence="2">The sequence shown here is derived from an EMBL/GenBank/DDBJ whole genome shotgun (WGS) entry which is preliminary data.</text>
</comment>
<dbReference type="RefSeq" id="WP_345459495.1">
    <property type="nucleotide sequence ID" value="NZ_BAABRP010000001.1"/>
</dbReference>
<gene>
    <name evidence="2" type="ORF">Dcar01_00183</name>
</gene>
<evidence type="ECO:0000313" key="3">
    <source>
        <dbReference type="Proteomes" id="UP001401887"/>
    </source>
</evidence>
<protein>
    <recommendedName>
        <fullName evidence="1">N-acetyltransferase domain-containing protein</fullName>
    </recommendedName>
</protein>
<organism evidence="2 3">
    <name type="scientific">Deinococcus carri</name>
    <dbReference type="NCBI Taxonomy" id="1211323"/>
    <lineage>
        <taxon>Bacteria</taxon>
        <taxon>Thermotogati</taxon>
        <taxon>Deinococcota</taxon>
        <taxon>Deinococci</taxon>
        <taxon>Deinococcales</taxon>
        <taxon>Deinococcaceae</taxon>
        <taxon>Deinococcus</taxon>
    </lineage>
</organism>
<dbReference type="InterPro" id="IPR016181">
    <property type="entry name" value="Acyl_CoA_acyltransferase"/>
</dbReference>
<evidence type="ECO:0000259" key="1">
    <source>
        <dbReference type="PROSITE" id="PS51186"/>
    </source>
</evidence>
<reference evidence="2 3" key="1">
    <citation type="submission" date="2024-02" db="EMBL/GenBank/DDBJ databases">
        <title>Deinococcus carri NBRC 110142.</title>
        <authorList>
            <person name="Ichikawa N."/>
            <person name="Katano-Makiyama Y."/>
            <person name="Hidaka K."/>
        </authorList>
    </citation>
    <scope>NUCLEOTIDE SEQUENCE [LARGE SCALE GENOMIC DNA]</scope>
    <source>
        <strain evidence="2 3">NBRC 110142</strain>
    </source>
</reference>
<keyword evidence="3" id="KW-1185">Reference proteome</keyword>
<dbReference type="Gene3D" id="3.40.630.30">
    <property type="match status" value="1"/>
</dbReference>
<dbReference type="Proteomes" id="UP001401887">
    <property type="component" value="Unassembled WGS sequence"/>
</dbReference>
<name>A0ABP9W4L0_9DEIO</name>
<dbReference type="EMBL" id="BAABRP010000001">
    <property type="protein sequence ID" value="GAA5511473.1"/>
    <property type="molecule type" value="Genomic_DNA"/>
</dbReference>
<dbReference type="InterPro" id="IPR000182">
    <property type="entry name" value="GNAT_dom"/>
</dbReference>
<proteinExistence type="predicted"/>
<dbReference type="Pfam" id="PF00583">
    <property type="entry name" value="Acetyltransf_1"/>
    <property type="match status" value="1"/>
</dbReference>
<dbReference type="CDD" id="cd04301">
    <property type="entry name" value="NAT_SF"/>
    <property type="match status" value="1"/>
</dbReference>
<accession>A0ABP9W4L0</accession>